<accession>A0A235B6T0</accession>
<comment type="caution">
    <text evidence="2">The sequence shown here is derived from an EMBL/GenBank/DDBJ whole genome shotgun (WGS) entry which is preliminary data.</text>
</comment>
<dbReference type="EMBL" id="NOWF01000005">
    <property type="protein sequence ID" value="OYD07587.1"/>
    <property type="molecule type" value="Genomic_DNA"/>
</dbReference>
<feature type="domain" description="MurNAc-LAA" evidence="1">
    <location>
        <begin position="5"/>
        <end position="41"/>
    </location>
</feature>
<dbReference type="GO" id="GO:0009253">
    <property type="term" value="P:peptidoglycan catabolic process"/>
    <property type="evidence" value="ECO:0007669"/>
    <property type="project" value="InterPro"/>
</dbReference>
<dbReference type="GO" id="GO:0008745">
    <property type="term" value="F:N-acetylmuramoyl-L-alanine amidase activity"/>
    <property type="evidence" value="ECO:0007669"/>
    <property type="project" value="InterPro"/>
</dbReference>
<protein>
    <recommendedName>
        <fullName evidence="1">MurNAc-LAA domain-containing protein</fullName>
    </recommendedName>
</protein>
<reference evidence="2 3" key="1">
    <citation type="submission" date="2017-07" db="EMBL/GenBank/DDBJ databases">
        <title>The genome sequence of Paludifilum halophilum highlights mechanisms for microbial adaptation to high salt environemnts.</title>
        <authorList>
            <person name="Belbahri L."/>
        </authorList>
    </citation>
    <scope>NUCLEOTIDE SEQUENCE [LARGE SCALE GENOMIC DNA]</scope>
    <source>
        <strain evidence="2 3">DSM 102817</strain>
    </source>
</reference>
<evidence type="ECO:0000313" key="2">
    <source>
        <dbReference type="EMBL" id="OYD07587.1"/>
    </source>
</evidence>
<gene>
    <name evidence="2" type="ORF">CHM34_08865</name>
</gene>
<dbReference type="AlphaFoldDB" id="A0A235B6T0"/>
<dbReference type="Proteomes" id="UP000215459">
    <property type="component" value="Unassembled WGS sequence"/>
</dbReference>
<dbReference type="RefSeq" id="WP_094264258.1">
    <property type="nucleotide sequence ID" value="NZ_NOWF01000005.1"/>
</dbReference>
<evidence type="ECO:0000313" key="3">
    <source>
        <dbReference type="Proteomes" id="UP000215459"/>
    </source>
</evidence>
<dbReference type="SUPFAM" id="SSF53187">
    <property type="entry name" value="Zn-dependent exopeptidases"/>
    <property type="match status" value="1"/>
</dbReference>
<dbReference type="InterPro" id="IPR002508">
    <property type="entry name" value="MurNAc-LAA_cat"/>
</dbReference>
<name>A0A235B6T0_9BACL</name>
<dbReference type="Gene3D" id="3.40.630.40">
    <property type="entry name" value="Zn-dependent exopeptidases"/>
    <property type="match status" value="1"/>
</dbReference>
<proteinExistence type="predicted"/>
<organism evidence="2 3">
    <name type="scientific">Paludifilum halophilum</name>
    <dbReference type="NCBI Taxonomy" id="1642702"/>
    <lineage>
        <taxon>Bacteria</taxon>
        <taxon>Bacillati</taxon>
        <taxon>Bacillota</taxon>
        <taxon>Bacilli</taxon>
        <taxon>Bacillales</taxon>
        <taxon>Thermoactinomycetaceae</taxon>
        <taxon>Paludifilum</taxon>
    </lineage>
</organism>
<evidence type="ECO:0000259" key="1">
    <source>
        <dbReference type="Pfam" id="PF01520"/>
    </source>
</evidence>
<sequence>MSLYIWLDAGHGGHDPGAANSDTGLQEKDVVLKLCKYLKEAFYLAN</sequence>
<keyword evidence="3" id="KW-1185">Reference proteome</keyword>
<dbReference type="Pfam" id="PF01520">
    <property type="entry name" value="Amidase_3"/>
    <property type="match status" value="1"/>
</dbReference>